<accession>X6PAA1</accession>
<evidence type="ECO:0000259" key="2">
    <source>
        <dbReference type="PROSITE" id="PS50003"/>
    </source>
</evidence>
<dbReference type="Proteomes" id="UP000023152">
    <property type="component" value="Unassembled WGS sequence"/>
</dbReference>
<sequence length="476" mass="54975">MDEGNDTALRYRNSSELYSQPQPQPQPQPQLQSRPPRKRPPPPQRVDTSSQDISNGNTNNVNENEVEMDDEQAIHEPNRKGSTIVSQAEIIEPINHSNPDAILKLPPELAAETDSDESNDDPSKNASIFEASKALVKRLSNRNSNNIDTSKKHGYIKVKKKNLSADLSTTTHRTEKSPVLGTLNFFLKKKIYIYIFKWVIDVFIDERMTSLHPYVMRGPYKDNTKNWYCEFKFCEKTKHLKPECQSIGYWMSSKYESDFILCDDCVKKYSRSHVPNDDDNGISFARAMAKNEKMKEGYMTKQGGSIKTWRRRYFVLFSDGQMYYFKQKENQEIAKGSVDLSTTHRLVKLSLNHEFHVSTRERTWCFRTDDELEKNDWLDAITKLTKIKRKTLTNSNDSKEKNIAPLASVTTLCTEQNLATAKPSRIKQFHKLDVATKLVKPNEKQNNTTPRNIKHSKKPRRTISEQLNGLSQEKLM</sequence>
<dbReference type="PANTHER" id="PTHR14336">
    <property type="entry name" value="TANDEM PH DOMAIN CONTAINING PROTEIN"/>
    <property type="match status" value="1"/>
</dbReference>
<dbReference type="InterPro" id="IPR051707">
    <property type="entry name" value="PI-Interact_SigTrans_Reg"/>
</dbReference>
<feature type="region of interest" description="Disordered" evidence="1">
    <location>
        <begin position="440"/>
        <end position="476"/>
    </location>
</feature>
<proteinExistence type="predicted"/>
<evidence type="ECO:0000313" key="4">
    <source>
        <dbReference type="Proteomes" id="UP000023152"/>
    </source>
</evidence>
<dbReference type="AlphaFoldDB" id="X6PAA1"/>
<dbReference type="OrthoDB" id="185175at2759"/>
<dbReference type="FunFam" id="2.30.29.30:FF:000286">
    <property type="entry name" value="PH-protein kinase domain containing protein"/>
    <property type="match status" value="1"/>
</dbReference>
<evidence type="ECO:0000256" key="1">
    <source>
        <dbReference type="SAM" id="MobiDB-lite"/>
    </source>
</evidence>
<organism evidence="3 4">
    <name type="scientific">Reticulomyxa filosa</name>
    <dbReference type="NCBI Taxonomy" id="46433"/>
    <lineage>
        <taxon>Eukaryota</taxon>
        <taxon>Sar</taxon>
        <taxon>Rhizaria</taxon>
        <taxon>Retaria</taxon>
        <taxon>Foraminifera</taxon>
        <taxon>Monothalamids</taxon>
        <taxon>Reticulomyxidae</taxon>
        <taxon>Reticulomyxa</taxon>
    </lineage>
</organism>
<name>X6PAA1_RETFI</name>
<dbReference type="InterPro" id="IPR001849">
    <property type="entry name" value="PH_domain"/>
</dbReference>
<dbReference type="SMART" id="SM00233">
    <property type="entry name" value="PH"/>
    <property type="match status" value="1"/>
</dbReference>
<dbReference type="PANTHER" id="PTHR14336:SF8">
    <property type="entry name" value="PROTEIN OPY1"/>
    <property type="match status" value="1"/>
</dbReference>
<dbReference type="PROSITE" id="PS50003">
    <property type="entry name" value="PH_DOMAIN"/>
    <property type="match status" value="1"/>
</dbReference>
<gene>
    <name evidence="3" type="ORF">RFI_02095</name>
</gene>
<keyword evidence="4" id="KW-1185">Reference proteome</keyword>
<dbReference type="SUPFAM" id="SSF50729">
    <property type="entry name" value="PH domain-like"/>
    <property type="match status" value="1"/>
</dbReference>
<dbReference type="Gene3D" id="2.30.29.30">
    <property type="entry name" value="Pleckstrin-homology domain (PH domain)/Phosphotyrosine-binding domain (PTB)"/>
    <property type="match status" value="1"/>
</dbReference>
<dbReference type="InterPro" id="IPR011993">
    <property type="entry name" value="PH-like_dom_sf"/>
</dbReference>
<comment type="caution">
    <text evidence="3">The sequence shown here is derived from an EMBL/GenBank/DDBJ whole genome shotgun (WGS) entry which is preliminary data.</text>
</comment>
<reference evidence="3 4" key="1">
    <citation type="journal article" date="2013" name="Curr. Biol.">
        <title>The Genome of the Foraminiferan Reticulomyxa filosa.</title>
        <authorList>
            <person name="Glockner G."/>
            <person name="Hulsmann N."/>
            <person name="Schleicher M."/>
            <person name="Noegel A.A."/>
            <person name="Eichinger L."/>
            <person name="Gallinger C."/>
            <person name="Pawlowski J."/>
            <person name="Sierra R."/>
            <person name="Euteneuer U."/>
            <person name="Pillet L."/>
            <person name="Moustafa A."/>
            <person name="Platzer M."/>
            <person name="Groth M."/>
            <person name="Szafranski K."/>
            <person name="Schliwa M."/>
        </authorList>
    </citation>
    <scope>NUCLEOTIDE SEQUENCE [LARGE SCALE GENOMIC DNA]</scope>
</reference>
<feature type="domain" description="PH" evidence="2">
    <location>
        <begin position="292"/>
        <end position="386"/>
    </location>
</feature>
<feature type="region of interest" description="Disordered" evidence="1">
    <location>
        <begin position="1"/>
        <end position="81"/>
    </location>
</feature>
<protein>
    <recommendedName>
        <fullName evidence="2">PH domain-containing protein</fullName>
    </recommendedName>
</protein>
<feature type="compositionally biased region" description="Basic residues" evidence="1">
    <location>
        <begin position="452"/>
        <end position="461"/>
    </location>
</feature>
<dbReference type="Pfam" id="PF00169">
    <property type="entry name" value="PH"/>
    <property type="match status" value="1"/>
</dbReference>
<feature type="compositionally biased region" description="Polar residues" evidence="1">
    <location>
        <begin position="464"/>
        <end position="476"/>
    </location>
</feature>
<evidence type="ECO:0000313" key="3">
    <source>
        <dbReference type="EMBL" id="ETO34984.1"/>
    </source>
</evidence>
<dbReference type="EMBL" id="ASPP01002066">
    <property type="protein sequence ID" value="ETO34984.1"/>
    <property type="molecule type" value="Genomic_DNA"/>
</dbReference>